<evidence type="ECO:0000256" key="3">
    <source>
        <dbReference type="SAM" id="MobiDB-lite"/>
    </source>
</evidence>
<dbReference type="GO" id="GO:0034087">
    <property type="term" value="P:establishment of mitotic sister chromatid cohesion"/>
    <property type="evidence" value="ECO:0007669"/>
    <property type="project" value="TreeGrafter"/>
</dbReference>
<name>A0A9W8HIV0_9FUNG</name>
<dbReference type="PANTHER" id="PTHR21704">
    <property type="entry name" value="NIPPED-B-LIKE PROTEIN DELANGIN SCC2-RELATED"/>
    <property type="match status" value="1"/>
</dbReference>
<protein>
    <recommendedName>
        <fullName evidence="1">Sister chromatid cohesion protein</fullName>
    </recommendedName>
</protein>
<feature type="domain" description="Sister chromatid cohesion C-terminal" evidence="4">
    <location>
        <begin position="1388"/>
        <end position="1590"/>
    </location>
</feature>
<keyword evidence="1" id="KW-0131">Cell cycle</keyword>
<dbReference type="GO" id="GO:0140588">
    <property type="term" value="P:chromatin looping"/>
    <property type="evidence" value="ECO:0007669"/>
    <property type="project" value="InterPro"/>
</dbReference>
<evidence type="ECO:0000313" key="5">
    <source>
        <dbReference type="EMBL" id="KAJ2787074.1"/>
    </source>
</evidence>
<reference evidence="5" key="1">
    <citation type="submission" date="2022-07" db="EMBL/GenBank/DDBJ databases">
        <title>Phylogenomic reconstructions and comparative analyses of Kickxellomycotina fungi.</title>
        <authorList>
            <person name="Reynolds N.K."/>
            <person name="Stajich J.E."/>
            <person name="Barry K."/>
            <person name="Grigoriev I.V."/>
            <person name="Crous P."/>
            <person name="Smith M.E."/>
        </authorList>
    </citation>
    <scope>NUCLEOTIDE SEQUENCE</scope>
    <source>
        <strain evidence="5">BCRC 34489</strain>
    </source>
</reference>
<dbReference type="CDD" id="cd23958">
    <property type="entry name" value="SCC2"/>
    <property type="match status" value="1"/>
</dbReference>
<dbReference type="GO" id="GO:0071169">
    <property type="term" value="P:establishment of protein localization to chromatin"/>
    <property type="evidence" value="ECO:0007669"/>
    <property type="project" value="TreeGrafter"/>
</dbReference>
<feature type="region of interest" description="Disordered" evidence="3">
    <location>
        <begin position="720"/>
        <end position="793"/>
    </location>
</feature>
<dbReference type="EMBL" id="JANBUM010000034">
    <property type="protein sequence ID" value="KAJ2787074.1"/>
    <property type="molecule type" value="Genomic_DNA"/>
</dbReference>
<keyword evidence="1" id="KW-0677">Repeat</keyword>
<proteinExistence type="inferred from homology"/>
<evidence type="ECO:0000259" key="4">
    <source>
        <dbReference type="Pfam" id="PF12830"/>
    </source>
</evidence>
<gene>
    <name evidence="5" type="primary">SCC2</name>
    <name evidence="5" type="ORF">GGI15_001006</name>
</gene>
<keyword evidence="6" id="KW-1185">Reference proteome</keyword>
<evidence type="ECO:0000256" key="2">
    <source>
        <dbReference type="SAM" id="Coils"/>
    </source>
</evidence>
<dbReference type="InterPro" id="IPR033031">
    <property type="entry name" value="Scc2/Nipped-B"/>
</dbReference>
<feature type="coiled-coil region" evidence="2">
    <location>
        <begin position="1345"/>
        <end position="1372"/>
    </location>
</feature>
<dbReference type="InterPro" id="IPR016024">
    <property type="entry name" value="ARM-type_fold"/>
</dbReference>
<feature type="compositionally biased region" description="Basic and acidic residues" evidence="3">
    <location>
        <begin position="1731"/>
        <end position="1740"/>
    </location>
</feature>
<dbReference type="PANTHER" id="PTHR21704:SF18">
    <property type="entry name" value="NIPPED-B-LIKE PROTEIN"/>
    <property type="match status" value="1"/>
</dbReference>
<feature type="compositionally biased region" description="Basic and acidic residues" evidence="3">
    <location>
        <begin position="154"/>
        <end position="166"/>
    </location>
</feature>
<feature type="region of interest" description="Disordered" evidence="3">
    <location>
        <begin position="1720"/>
        <end position="1765"/>
    </location>
</feature>
<sequence length="1765" mass="192696">MQYRGIVGGELALDAGFERLSLIDRDPRKLDDALPTVEDGYARLMSYIQRSKPLHTGPVKNEPDLEVMDSPTKPAENTPKPRPVPIISAKARVADLMPSKSQTATPAKGGDSDSDSDDELDDKPLICLVKRINKRKQESRPTSTNAQDASSESSGKRQRADADSSVHDQPASADSIVSDAKQIMDSKSSEPIQRPTGILDDYLTLVFQEEDQLSDAGVGGGDIKHVYFRRIQQDHGSSYVVSKRTLRRIRALVAPCTPVELAESIPDDVVSRLVGLLVSAVETADGMGLATMIKDGSELDKDVELSSSFCDRLGQVFSISCLGLEAASLIIDLAATGKASKTACTGDSLHAATSLFKECLISCVVPILGLTPGSNLVEAFSSRESPLSNRLHAFFSNVLLVHGPVVALVGQPALAEQDIIALVFAAISVTFCTSELLGSCIDANIFESIRRSAQSLLRQVFESHVDQRTWMLEEILASLIRLPTQKRAMNSYRIAGGKSVQFITVLLLKLLQGTAHLPEDLTAGFESDTLSPKEYRMLLQKHKKAVDTASSSADFTVRYLIGRCVKRDAKAASNEAEYRVLLEAFVDDCIVLLGHPQWPAAELVLRIYSLHILDLLDEEKSDISMKTLALDSAAHIASHISRTRQEIKAASNTNSGRVLQAVTPALSPELIEDFQAQSTVLLAYLQSKAVAGEATGAIPLYISSWSTMLVAALLKIRGKATTPGSTDEANAPASAIDDGSMETDNDTGSDTTDESSDDMDDASNSGSDYEDGLSKGRKSNSKDRPKVPGAAEKRRAIQGCLRSYMDITHRSTKALPDNVSYANALEAAKSIVSLLPLYRSFDMLLTRVVMALSASQVTLRSKALRSLNQIASQRPSVLYQANVKYAINHRLQDSSPQVREAAIDLIGRHISQNPELTDQYYEFISVRVLDKGPSVRKRVMRILREIYLSSSNLTQLVDIGVRILQRTGDDERSIRELAFKTLQELWFTSGEHNVVEDEDGVRSEATGNTFNLLTPDSQRDMLKRVRVMTGVMEATRSRELSELMAGLFEYSTSKTTNPEAEDALLVVRCVIDALFEQLLRSEESTAEENASTAEGSIFSASVFSTAACFRFISALSRIAPDAVGQHSEMLSIYLKTASAADEDMVYNVLEILNNTLLSIPHPSAHFLSSLESDLISLLSSSPQGILTIAVPCLCTLIDKITWNYAKLIRLFRSCALQLYREHKRMASGSAAGAMTPKNLMRFIMLAGLTCRHFDFDKCREEQSENFKDLEQIISATVPEFMNDMLLSFATSSSSLPVQLAAVQMLGHIYIKQPQLALEQRSRALMDNIFASGSPGHKLQVVRNFLEFLRADAKRYAERLKNEKGKVREVDAKALVGDTGDMSVAGVGASLMQTYLDRIIDSTFLSGAALLRASGFEVISLVLEQGLAHPLKCVPALIALGTSGDAYIRSKALKLHQDLCFKYASFIHSRDIEGVRLAYEFQVQIRGTPADVVGYNDATDIRDTSDRPVAYLQPLYSQLRSKRVRRNEFLSLLVRIGDFDSGLSYGASQNGTGTNSGSADIPFTRFVAENLAALDYKYLDEVLHVIYQISAVIAGTGLNIYHQFESGLQLGSDSGSASECAKLKRVTEASACIGILFALREFLKAHYNISESRCTAYNPSDTSGTRDKPVTWHAQSGGDGSRIVWGAHNPYAVQRMVSEQDYSNQRAQYMRLMAGSLAVGEESPAVGGGDRSFGDDADKDGNGAGDGAPLDPEELELLTMHDLDEA</sequence>
<dbReference type="GO" id="GO:0061775">
    <property type="term" value="F:cohesin loader activity"/>
    <property type="evidence" value="ECO:0007669"/>
    <property type="project" value="InterPro"/>
</dbReference>
<keyword evidence="2" id="KW-0175">Coiled coil</keyword>
<feature type="compositionally biased region" description="Polar residues" evidence="3">
    <location>
        <begin position="140"/>
        <end position="153"/>
    </location>
</feature>
<organism evidence="5 6">
    <name type="scientific">Coemansia interrupta</name>
    <dbReference type="NCBI Taxonomy" id="1126814"/>
    <lineage>
        <taxon>Eukaryota</taxon>
        <taxon>Fungi</taxon>
        <taxon>Fungi incertae sedis</taxon>
        <taxon>Zoopagomycota</taxon>
        <taxon>Kickxellomycotina</taxon>
        <taxon>Kickxellomycetes</taxon>
        <taxon>Kickxellales</taxon>
        <taxon>Kickxellaceae</taxon>
        <taxon>Coemansia</taxon>
    </lineage>
</organism>
<dbReference type="SUPFAM" id="SSF48371">
    <property type="entry name" value="ARM repeat"/>
    <property type="match status" value="1"/>
</dbReference>
<keyword evidence="1" id="KW-0539">Nucleus</keyword>
<dbReference type="Gene3D" id="1.25.10.10">
    <property type="entry name" value="Leucine-rich Repeat Variant"/>
    <property type="match status" value="1"/>
</dbReference>
<dbReference type="GO" id="GO:0090694">
    <property type="term" value="C:Scc2-Scc4 cohesin loading complex"/>
    <property type="evidence" value="ECO:0007669"/>
    <property type="project" value="TreeGrafter"/>
</dbReference>
<dbReference type="GO" id="GO:0010468">
    <property type="term" value="P:regulation of gene expression"/>
    <property type="evidence" value="ECO:0007669"/>
    <property type="project" value="InterPro"/>
</dbReference>
<dbReference type="GO" id="GO:1990414">
    <property type="term" value="P:replication-born double-strand break repair via sister chromatid exchange"/>
    <property type="evidence" value="ECO:0007669"/>
    <property type="project" value="TreeGrafter"/>
</dbReference>
<comment type="caution">
    <text evidence="5">The sequence shown here is derived from an EMBL/GenBank/DDBJ whole genome shotgun (WGS) entry which is preliminary data.</text>
</comment>
<comment type="subcellular location">
    <subcellularLocation>
        <location evidence="1">Nucleus</location>
    </subcellularLocation>
</comment>
<feature type="region of interest" description="Disordered" evidence="3">
    <location>
        <begin position="53"/>
        <end position="195"/>
    </location>
</feature>
<evidence type="ECO:0000256" key="1">
    <source>
        <dbReference type="RuleBase" id="RU364107"/>
    </source>
</evidence>
<evidence type="ECO:0000313" key="6">
    <source>
        <dbReference type="Proteomes" id="UP001140172"/>
    </source>
</evidence>
<dbReference type="Pfam" id="PF20168">
    <property type="entry name" value="PDS5"/>
    <property type="match status" value="1"/>
</dbReference>
<feature type="compositionally biased region" description="Basic and acidic residues" evidence="3">
    <location>
        <begin position="780"/>
        <end position="793"/>
    </location>
</feature>
<dbReference type="Pfam" id="PF12830">
    <property type="entry name" value="Nipped-B_C"/>
    <property type="match status" value="1"/>
</dbReference>
<comment type="similarity">
    <text evidence="1">Belongs to the SCC2/Nipped-B family.</text>
</comment>
<dbReference type="Proteomes" id="UP001140172">
    <property type="component" value="Unassembled WGS sequence"/>
</dbReference>
<accession>A0A9W8HIV0</accession>
<dbReference type="OrthoDB" id="418242at2759"/>
<dbReference type="GO" id="GO:0003682">
    <property type="term" value="F:chromatin binding"/>
    <property type="evidence" value="ECO:0007669"/>
    <property type="project" value="TreeGrafter"/>
</dbReference>
<feature type="compositionally biased region" description="Acidic residues" evidence="3">
    <location>
        <begin position="112"/>
        <end position="121"/>
    </location>
</feature>
<dbReference type="InterPro" id="IPR011989">
    <property type="entry name" value="ARM-like"/>
</dbReference>
<dbReference type="InterPro" id="IPR024986">
    <property type="entry name" value="Nipped-B_C"/>
</dbReference>
<feature type="compositionally biased region" description="Acidic residues" evidence="3">
    <location>
        <begin position="739"/>
        <end position="761"/>
    </location>
</feature>